<dbReference type="Proteomes" id="UP000295573">
    <property type="component" value="Unassembled WGS sequence"/>
</dbReference>
<dbReference type="SUPFAM" id="SSF56281">
    <property type="entry name" value="Metallo-hydrolase/oxidoreductase"/>
    <property type="match status" value="1"/>
</dbReference>
<evidence type="ECO:0000259" key="2">
    <source>
        <dbReference type="SMART" id="SM00849"/>
    </source>
</evidence>
<dbReference type="RefSeq" id="WP_132150624.1">
    <property type="nucleotide sequence ID" value="NZ_SLWR01000006.1"/>
</dbReference>
<dbReference type="CDD" id="cd07716">
    <property type="entry name" value="RNaseZ_short-form-like_MBL-fold"/>
    <property type="match status" value="1"/>
</dbReference>
<dbReference type="OrthoDB" id="9800940at2"/>
<feature type="region of interest" description="Disordered" evidence="1">
    <location>
        <begin position="182"/>
        <end position="204"/>
    </location>
</feature>
<accession>A0A4R2IWI0</accession>
<protein>
    <submittedName>
        <fullName evidence="3">Ribonuclease BN (tRNA processing enzyme)</fullName>
    </submittedName>
</protein>
<dbReference type="GO" id="GO:0042781">
    <property type="term" value="F:3'-tRNA processing endoribonuclease activity"/>
    <property type="evidence" value="ECO:0007669"/>
    <property type="project" value="TreeGrafter"/>
</dbReference>
<feature type="domain" description="Metallo-beta-lactamase" evidence="2">
    <location>
        <begin position="18"/>
        <end position="215"/>
    </location>
</feature>
<dbReference type="EMBL" id="SLWR01000006">
    <property type="protein sequence ID" value="TCO47205.1"/>
    <property type="molecule type" value="Genomic_DNA"/>
</dbReference>
<keyword evidence="4" id="KW-1185">Reference proteome</keyword>
<comment type="caution">
    <text evidence="3">The sequence shown here is derived from an EMBL/GenBank/DDBJ whole genome shotgun (WGS) entry which is preliminary data.</text>
</comment>
<dbReference type="Gene3D" id="3.60.15.10">
    <property type="entry name" value="Ribonuclease Z/Hydroxyacylglutathione hydrolase-like"/>
    <property type="match status" value="1"/>
</dbReference>
<dbReference type="PANTHER" id="PTHR46018">
    <property type="entry name" value="ZINC PHOSPHODIESTERASE ELAC PROTEIN 1"/>
    <property type="match status" value="1"/>
</dbReference>
<sequence>MKLTVIGCSGSLPGPDSAASSYLVTAEGFNLILDLGSGALGSLQRYLAVPEIGAIGLSHLHPDHCMDLCGLYVSAKYAPESPIPRIPVFGPPDTATRMALAYDLPQDPGMEEELEFHTWQEVQQIGPFTVRTAPMAHPVPAYAIRVEHGNKSLVYTGDTGPNEALIELARGADLLLSEAALQDNDPDNPPDLHMTPADAGEHAKKAGVKRLVITHVPPWFNRETQAEGARRTFPGPVELATSNAVFDI</sequence>
<evidence type="ECO:0000313" key="3">
    <source>
        <dbReference type="EMBL" id="TCO47205.1"/>
    </source>
</evidence>
<dbReference type="InterPro" id="IPR036866">
    <property type="entry name" value="RibonucZ/Hydroxyglut_hydro"/>
</dbReference>
<dbReference type="InterPro" id="IPR001279">
    <property type="entry name" value="Metallo-B-lactamas"/>
</dbReference>
<dbReference type="PANTHER" id="PTHR46018:SF4">
    <property type="entry name" value="METALLO-HYDROLASE YHFI-RELATED"/>
    <property type="match status" value="1"/>
</dbReference>
<name>A0A4R2IWI0_9ACTN</name>
<gene>
    <name evidence="3" type="ORF">EV646_106445</name>
</gene>
<dbReference type="SMART" id="SM00849">
    <property type="entry name" value="Lactamase_B"/>
    <property type="match status" value="1"/>
</dbReference>
<dbReference type="AlphaFoldDB" id="A0A4R2IWI0"/>
<evidence type="ECO:0000313" key="4">
    <source>
        <dbReference type="Proteomes" id="UP000295573"/>
    </source>
</evidence>
<proteinExistence type="predicted"/>
<reference evidence="3 4" key="1">
    <citation type="journal article" date="2015" name="Stand. Genomic Sci.">
        <title>Genomic Encyclopedia of Bacterial and Archaeal Type Strains, Phase III: the genomes of soil and plant-associated and newly described type strains.</title>
        <authorList>
            <person name="Whitman W.B."/>
            <person name="Woyke T."/>
            <person name="Klenk H.P."/>
            <person name="Zhou Y."/>
            <person name="Lilburn T.G."/>
            <person name="Beck B.J."/>
            <person name="De Vos P."/>
            <person name="Vandamme P."/>
            <person name="Eisen J.A."/>
            <person name="Garrity G."/>
            <person name="Hugenholtz P."/>
            <person name="Kyrpides N.C."/>
        </authorList>
    </citation>
    <scope>NUCLEOTIDE SEQUENCE [LARGE SCALE GENOMIC DNA]</scope>
    <source>
        <strain evidence="3 4">VKM Ac-2541</strain>
    </source>
</reference>
<dbReference type="Pfam" id="PF12706">
    <property type="entry name" value="Lactamase_B_2"/>
    <property type="match status" value="1"/>
</dbReference>
<organism evidence="3 4">
    <name type="scientific">Kribbella antiqua</name>
    <dbReference type="NCBI Taxonomy" id="2512217"/>
    <lineage>
        <taxon>Bacteria</taxon>
        <taxon>Bacillati</taxon>
        <taxon>Actinomycetota</taxon>
        <taxon>Actinomycetes</taxon>
        <taxon>Propionibacteriales</taxon>
        <taxon>Kribbellaceae</taxon>
        <taxon>Kribbella</taxon>
    </lineage>
</organism>
<evidence type="ECO:0000256" key="1">
    <source>
        <dbReference type="SAM" id="MobiDB-lite"/>
    </source>
</evidence>